<proteinExistence type="predicted"/>
<dbReference type="RefSeq" id="WP_395820647.1">
    <property type="nucleotide sequence ID" value="NZ_CP043494.1"/>
</dbReference>
<accession>A0ABY9WVE7</accession>
<evidence type="ECO:0000313" key="2">
    <source>
        <dbReference type="EMBL" id="WNG45561.1"/>
    </source>
</evidence>
<sequence>MRAAIIFSVLLMGGLVGCASRQGSLRFEKQEEAVYEHPLEEVWPVVRDWFRDRGFRYQEDAGQFVLQTQWREEFPGSKVAGHWHRYTVVGKRESPSRCQVWVIRSSRGPHGAPASAAKQPDWGMGRTPDPGPAGLPGGELRVEEMDVRVPTFEEPLPFVPEESVASITLPLQSSAVAGESLQGARDFGMEWGLRDRIAPVLDARARGQEAPTLAAMKQEPGGASIECGLPIIGLAGQAQQGRVMLLGELHGTREVPRFVALGTCQVATRGIPVTVGLEMPVAEQARVQRFIESAGTEHDHALLMESPFWRSPYPDGRGSEAVVQLLEQLRWMRAQGLDVQAFVFDHPELQGEAREAAMAQSILSQVEAGAGRFFLVVTGNIHPRTQPGVPWDLGYRPMGYMLARKLPSLLSLDVAFNSGTAWICFVGKGDSLECGERPTKGKDNGDRYFVSLFERPSESGFHGLFYVGAVSASPPAVRYGERSSDANPM</sequence>
<reference evidence="2 3" key="1">
    <citation type="submission" date="2019-08" db="EMBL/GenBank/DDBJ databases">
        <title>Archangium and Cystobacter genomes.</title>
        <authorList>
            <person name="Chen I.-C.K."/>
            <person name="Wielgoss S."/>
        </authorList>
    </citation>
    <scope>NUCLEOTIDE SEQUENCE [LARGE SCALE GENOMIC DNA]</scope>
    <source>
        <strain evidence="2 3">Cbm 6</strain>
    </source>
</reference>
<organism evidence="2 3">
    <name type="scientific">Archangium minus</name>
    <dbReference type="NCBI Taxonomy" id="83450"/>
    <lineage>
        <taxon>Bacteria</taxon>
        <taxon>Pseudomonadati</taxon>
        <taxon>Myxococcota</taxon>
        <taxon>Myxococcia</taxon>
        <taxon>Myxococcales</taxon>
        <taxon>Cystobacterineae</taxon>
        <taxon>Archangiaceae</taxon>
        <taxon>Archangium</taxon>
    </lineage>
</organism>
<dbReference type="Gene3D" id="3.40.50.11550">
    <property type="match status" value="1"/>
</dbReference>
<dbReference type="SUPFAM" id="SSF159501">
    <property type="entry name" value="EreA/ChaN-like"/>
    <property type="match status" value="1"/>
</dbReference>
<keyword evidence="2" id="KW-0449">Lipoprotein</keyword>
<dbReference type="EMBL" id="CP043494">
    <property type="protein sequence ID" value="WNG45561.1"/>
    <property type="molecule type" value="Genomic_DNA"/>
</dbReference>
<evidence type="ECO:0000256" key="1">
    <source>
        <dbReference type="SAM" id="MobiDB-lite"/>
    </source>
</evidence>
<keyword evidence="3" id="KW-1185">Reference proteome</keyword>
<dbReference type="Proteomes" id="UP001611383">
    <property type="component" value="Chromosome"/>
</dbReference>
<name>A0ABY9WVE7_9BACT</name>
<evidence type="ECO:0000313" key="3">
    <source>
        <dbReference type="Proteomes" id="UP001611383"/>
    </source>
</evidence>
<feature type="region of interest" description="Disordered" evidence="1">
    <location>
        <begin position="106"/>
        <end position="137"/>
    </location>
</feature>
<gene>
    <name evidence="2" type="ORF">F0U60_16750</name>
</gene>
<protein>
    <submittedName>
        <fullName evidence="2">ChaN family lipoprotein</fullName>
    </submittedName>
</protein>